<evidence type="ECO:0000313" key="2">
    <source>
        <dbReference type="Proteomes" id="UP000664940"/>
    </source>
</evidence>
<dbReference type="Proteomes" id="UP000664940">
    <property type="component" value="Unassembled WGS sequence"/>
</dbReference>
<organism evidence="1 2">
    <name type="scientific">Phyllostomus discolor</name>
    <name type="common">pale spear-nosed bat</name>
    <dbReference type="NCBI Taxonomy" id="89673"/>
    <lineage>
        <taxon>Eukaryota</taxon>
        <taxon>Metazoa</taxon>
        <taxon>Chordata</taxon>
        <taxon>Craniata</taxon>
        <taxon>Vertebrata</taxon>
        <taxon>Euteleostomi</taxon>
        <taxon>Mammalia</taxon>
        <taxon>Eutheria</taxon>
        <taxon>Laurasiatheria</taxon>
        <taxon>Chiroptera</taxon>
        <taxon>Yangochiroptera</taxon>
        <taxon>Phyllostomidae</taxon>
        <taxon>Phyllostominae</taxon>
        <taxon>Phyllostomus</taxon>
    </lineage>
</organism>
<evidence type="ECO:0000313" key="1">
    <source>
        <dbReference type="EMBL" id="KAF6114721.1"/>
    </source>
</evidence>
<protein>
    <submittedName>
        <fullName evidence="1">Uncharacterized protein</fullName>
    </submittedName>
</protein>
<dbReference type="EMBL" id="JABVXQ010000004">
    <property type="protein sequence ID" value="KAF6114721.1"/>
    <property type="molecule type" value="Genomic_DNA"/>
</dbReference>
<reference evidence="1 2" key="1">
    <citation type="journal article" date="2020" name="Nature">
        <title>Six reference-quality genomes reveal evolution of bat adaptations.</title>
        <authorList>
            <person name="Jebb D."/>
            <person name="Huang Z."/>
            <person name="Pippel M."/>
            <person name="Hughes G.M."/>
            <person name="Lavrichenko K."/>
            <person name="Devanna P."/>
            <person name="Winkler S."/>
            <person name="Jermiin L.S."/>
            <person name="Skirmuntt E.C."/>
            <person name="Katzourakis A."/>
            <person name="Burkitt-Gray L."/>
            <person name="Ray D.A."/>
            <person name="Sullivan K.A.M."/>
            <person name="Roscito J.G."/>
            <person name="Kirilenko B.M."/>
            <person name="Davalos L.M."/>
            <person name="Corthals A.P."/>
            <person name="Power M.L."/>
            <person name="Jones G."/>
            <person name="Ransome R.D."/>
            <person name="Dechmann D.K.N."/>
            <person name="Locatelli A.G."/>
            <person name="Puechmaille S.J."/>
            <person name="Fedrigo O."/>
            <person name="Jarvis E.D."/>
            <person name="Hiller M."/>
            <person name="Vernes S.C."/>
            <person name="Myers E.W."/>
            <person name="Teeling E.C."/>
        </authorList>
    </citation>
    <scope>NUCLEOTIDE SEQUENCE [LARGE SCALE GENOMIC DNA]</scope>
    <source>
        <strain evidence="1">Bat1K_MPI-CBG_1</strain>
    </source>
</reference>
<accession>A0A834ART0</accession>
<gene>
    <name evidence="1" type="ORF">HJG60_010655</name>
</gene>
<dbReference type="AlphaFoldDB" id="A0A834ART0"/>
<sequence length="189" mass="20722">MRDGTREGCRNNAHFLSTETFSPESEELGLGSGPGFFALQAGQHSRLPGGCTNPQKWKFRPVHSPFYQSGWAPGWKIWYPPDPLVLPSFCHCPGSWVLIPADASGMKTHIRHPVAEHSTKPGEIKSICMNSCEGGEYLTLLFINNSLALTCLNKWSNKVKCRSQRLTNMKICSLTGSLPSAAGFPNLCG</sequence>
<comment type="caution">
    <text evidence="1">The sequence shown here is derived from an EMBL/GenBank/DDBJ whole genome shotgun (WGS) entry which is preliminary data.</text>
</comment>
<proteinExistence type="predicted"/>
<name>A0A834ART0_9CHIR</name>